<dbReference type="AlphaFoldDB" id="A0A1H2CPW4"/>
<feature type="chain" id="PRO_5009271268" evidence="1">
    <location>
        <begin position="27"/>
        <end position="209"/>
    </location>
</feature>
<dbReference type="RefSeq" id="WP_157751852.1">
    <property type="nucleotide sequence ID" value="NZ_BOMJ01000012.1"/>
</dbReference>
<evidence type="ECO:0000256" key="1">
    <source>
        <dbReference type="SAM" id="SignalP"/>
    </source>
</evidence>
<protein>
    <submittedName>
        <fullName evidence="2">Uncharacterized protein</fullName>
    </submittedName>
</protein>
<dbReference type="OrthoDB" id="4312577at2"/>
<keyword evidence="3" id="KW-1185">Reference proteome</keyword>
<evidence type="ECO:0000313" key="2">
    <source>
        <dbReference type="EMBL" id="SDT72374.1"/>
    </source>
</evidence>
<dbReference type="EMBL" id="LT629758">
    <property type="protein sequence ID" value="SDT72374.1"/>
    <property type="molecule type" value="Genomic_DNA"/>
</dbReference>
<gene>
    <name evidence="2" type="ORF">SAMN04489716_6393</name>
</gene>
<proteinExistence type="predicted"/>
<reference evidence="2 3" key="1">
    <citation type="submission" date="2016-10" db="EMBL/GenBank/DDBJ databases">
        <authorList>
            <person name="de Groot N.N."/>
        </authorList>
    </citation>
    <scope>NUCLEOTIDE SEQUENCE [LARGE SCALE GENOMIC DNA]</scope>
    <source>
        <strain evidence="2 3">DSM 43941</strain>
    </source>
</reference>
<sequence>MRGTIRWCVSGAMLGAAIFSATPAMASASEVRTAAASSDATAFEGTKCEPNFKMWKWSSVSKPWAITHAKAFENFSGATIKRSYSVTHTSTVSASAKASTGVKFSANTLIAKLEGNAKIELAASGKKTNTSKETVSGTMKSGNVYVYFAGVKKVSGRYVYSVCNSRGTQILIKGTGKATSFGLRSEGVVRCGSSPKSTTLAYKVAKAYC</sequence>
<organism evidence="2 3">
    <name type="scientific">Actinoplanes derwentensis</name>
    <dbReference type="NCBI Taxonomy" id="113562"/>
    <lineage>
        <taxon>Bacteria</taxon>
        <taxon>Bacillati</taxon>
        <taxon>Actinomycetota</taxon>
        <taxon>Actinomycetes</taxon>
        <taxon>Micromonosporales</taxon>
        <taxon>Micromonosporaceae</taxon>
        <taxon>Actinoplanes</taxon>
    </lineage>
</organism>
<name>A0A1H2CPW4_9ACTN</name>
<dbReference type="Proteomes" id="UP000198688">
    <property type="component" value="Chromosome I"/>
</dbReference>
<feature type="signal peptide" evidence="1">
    <location>
        <begin position="1"/>
        <end position="26"/>
    </location>
</feature>
<keyword evidence="1" id="KW-0732">Signal</keyword>
<accession>A0A1H2CPW4</accession>
<evidence type="ECO:0000313" key="3">
    <source>
        <dbReference type="Proteomes" id="UP000198688"/>
    </source>
</evidence>